<protein>
    <recommendedName>
        <fullName evidence="4">Phosphoribosylglycinamide formyltransferase</fullName>
        <ecNumber evidence="4">2.1.2.2</ecNumber>
    </recommendedName>
    <alternativeName>
        <fullName evidence="4">5'-phosphoribosylglycinamide transformylase</fullName>
    </alternativeName>
    <alternativeName>
        <fullName evidence="4">GAR transformylase</fullName>
        <shortName evidence="4">GART</shortName>
    </alternativeName>
</protein>
<dbReference type="EC" id="2.1.2.2" evidence="4"/>
<feature type="binding site" evidence="4">
    <location>
        <begin position="91"/>
        <end position="94"/>
    </location>
    <ligand>
        <name>(6R)-10-formyltetrahydrofolate</name>
        <dbReference type="ChEBI" id="CHEBI:195366"/>
    </ligand>
</feature>
<dbReference type="PANTHER" id="PTHR43369:SF2">
    <property type="entry name" value="PHOSPHORIBOSYLGLYCINAMIDE FORMYLTRANSFERASE"/>
    <property type="match status" value="1"/>
</dbReference>
<evidence type="ECO:0000256" key="2">
    <source>
        <dbReference type="ARBA" id="ARBA00022679"/>
    </source>
</evidence>
<dbReference type="InterPro" id="IPR002376">
    <property type="entry name" value="Formyl_transf_N"/>
</dbReference>
<dbReference type="HAMAP" id="MF_01930">
    <property type="entry name" value="PurN"/>
    <property type="match status" value="1"/>
</dbReference>
<comment type="catalytic activity">
    <reaction evidence="4">
        <text>N(1)-(5-phospho-beta-D-ribosyl)glycinamide + (6R)-10-formyltetrahydrofolate = N(2)-formyl-N(1)-(5-phospho-beta-D-ribosyl)glycinamide + (6S)-5,6,7,8-tetrahydrofolate + H(+)</text>
        <dbReference type="Rhea" id="RHEA:15053"/>
        <dbReference type="ChEBI" id="CHEBI:15378"/>
        <dbReference type="ChEBI" id="CHEBI:57453"/>
        <dbReference type="ChEBI" id="CHEBI:143788"/>
        <dbReference type="ChEBI" id="CHEBI:147286"/>
        <dbReference type="ChEBI" id="CHEBI:195366"/>
        <dbReference type="EC" id="2.1.2.2"/>
    </reaction>
</comment>
<dbReference type="EMBL" id="QOQD01000005">
    <property type="protein sequence ID" value="RCL73723.1"/>
    <property type="molecule type" value="Genomic_DNA"/>
</dbReference>
<dbReference type="InterPro" id="IPR004607">
    <property type="entry name" value="GART"/>
</dbReference>
<gene>
    <name evidence="4" type="primary">purN</name>
    <name evidence="6" type="ORF">DBW71_02800</name>
</gene>
<evidence type="ECO:0000259" key="5">
    <source>
        <dbReference type="Pfam" id="PF00551"/>
    </source>
</evidence>
<evidence type="ECO:0000313" key="6">
    <source>
        <dbReference type="EMBL" id="RCL73723.1"/>
    </source>
</evidence>
<dbReference type="PANTHER" id="PTHR43369">
    <property type="entry name" value="PHOSPHORIBOSYLGLYCINAMIDE FORMYLTRANSFERASE"/>
    <property type="match status" value="1"/>
</dbReference>
<reference evidence="6 7" key="1">
    <citation type="journal article" date="2018" name="Microbiome">
        <title>Fine metagenomic profile of the Mediterranean stratified and mixed water columns revealed by assembly and recruitment.</title>
        <authorList>
            <person name="Haro-Moreno J.M."/>
            <person name="Lopez-Perez M."/>
            <person name="De La Torre J.R."/>
            <person name="Picazo A."/>
            <person name="Camacho A."/>
            <person name="Rodriguez-Valera F."/>
        </authorList>
    </citation>
    <scope>NUCLEOTIDE SEQUENCE [LARGE SCALE GENOMIC DNA]</scope>
    <source>
        <strain evidence="6">MED-G57</strain>
    </source>
</reference>
<comment type="similarity">
    <text evidence="4">Belongs to the GART family.</text>
</comment>
<keyword evidence="2 4" id="KW-0808">Transferase</keyword>
<dbReference type="SUPFAM" id="SSF53328">
    <property type="entry name" value="Formyltransferase"/>
    <property type="match status" value="1"/>
</dbReference>
<comment type="caution">
    <text evidence="4">Lacks conserved residue(s) required for the propagation of feature annotation.</text>
</comment>
<dbReference type="AlphaFoldDB" id="A0A368DR08"/>
<comment type="caution">
    <text evidence="6">The sequence shown here is derived from an EMBL/GenBank/DDBJ whole genome shotgun (WGS) entry which is preliminary data.</text>
</comment>
<dbReference type="Gene3D" id="3.40.50.170">
    <property type="entry name" value="Formyl transferase, N-terminal domain"/>
    <property type="match status" value="1"/>
</dbReference>
<dbReference type="InterPro" id="IPR036477">
    <property type="entry name" value="Formyl_transf_N_sf"/>
</dbReference>
<dbReference type="Proteomes" id="UP000253570">
    <property type="component" value="Unassembled WGS sequence"/>
</dbReference>
<evidence type="ECO:0000256" key="4">
    <source>
        <dbReference type="HAMAP-Rule" id="MF_01930"/>
    </source>
</evidence>
<feature type="binding site" evidence="4">
    <location>
        <position position="108"/>
    </location>
    <ligand>
        <name>(6R)-10-formyltetrahydrofolate</name>
        <dbReference type="ChEBI" id="CHEBI:195366"/>
    </ligand>
</feature>
<evidence type="ECO:0000313" key="7">
    <source>
        <dbReference type="Proteomes" id="UP000253570"/>
    </source>
</evidence>
<dbReference type="UniPathway" id="UPA00074">
    <property type="reaction ID" value="UER00126"/>
</dbReference>
<keyword evidence="3 4" id="KW-0658">Purine biosynthesis</keyword>
<accession>A0A368DR08</accession>
<dbReference type="CDD" id="cd08645">
    <property type="entry name" value="FMT_core_GART"/>
    <property type="match status" value="1"/>
</dbReference>
<dbReference type="GO" id="GO:0006189">
    <property type="term" value="P:'de novo' IMP biosynthetic process"/>
    <property type="evidence" value="ECO:0007669"/>
    <property type="project" value="UniProtKB-UniRule"/>
</dbReference>
<feature type="site" description="Raises pKa of active site His" evidence="4">
    <location>
        <position position="146"/>
    </location>
</feature>
<dbReference type="NCBIfam" id="TIGR00639">
    <property type="entry name" value="PurN"/>
    <property type="match status" value="1"/>
</dbReference>
<evidence type="ECO:0000256" key="1">
    <source>
        <dbReference type="ARBA" id="ARBA00005054"/>
    </source>
</evidence>
<evidence type="ECO:0000256" key="3">
    <source>
        <dbReference type="ARBA" id="ARBA00022755"/>
    </source>
</evidence>
<dbReference type="GO" id="GO:0005829">
    <property type="term" value="C:cytosol"/>
    <property type="evidence" value="ECO:0007669"/>
    <property type="project" value="TreeGrafter"/>
</dbReference>
<comment type="function">
    <text evidence="4">Catalyzes the transfer of a formyl group from 10-formyltetrahydrofolate to 5-phospho-ribosyl-glycinamide (GAR), producing 5-phospho-ribosyl-N-formylglycinamide (FGAR) and tetrahydrofolate.</text>
</comment>
<comment type="pathway">
    <text evidence="1 4">Purine metabolism; IMP biosynthesis via de novo pathway; N(2)-formyl-N(1)-(5-phospho-D-ribosyl)glycinamide from N(1)-(5-phospho-D-ribosyl)glycinamide (10-formyl THF route): step 1/1.</text>
</comment>
<feature type="domain" description="Formyl transferase N-terminal" evidence="5">
    <location>
        <begin position="3"/>
        <end position="182"/>
    </location>
</feature>
<sequence length="201" mass="22330">MKKRVAILISGRGSNMEALIKAAQNDDYPAKIVLVISNKDSATGLEIAEKYGINTKIVLRKNFTSDLDFDDHLSNILSQLQVDIICTAGYMKILTKKFVGEWMNKIINIHPSLLPSYKGLNTHRRALQDGASITGCTTHIVSAELDSGPIIMQESVLIEKDDDEDTLAEKVLKLEHRIFPESLQKIASGKLIIKDNIVLEN</sequence>
<name>A0A368DR08_9PROT</name>
<dbReference type="Pfam" id="PF00551">
    <property type="entry name" value="Formyl_trans_N"/>
    <property type="match status" value="1"/>
</dbReference>
<feature type="binding site" evidence="4">
    <location>
        <begin position="13"/>
        <end position="15"/>
    </location>
    <ligand>
        <name>N(1)-(5-phospho-beta-D-ribosyl)glycinamide</name>
        <dbReference type="ChEBI" id="CHEBI:143788"/>
    </ligand>
</feature>
<proteinExistence type="inferred from homology"/>
<dbReference type="GO" id="GO:0004644">
    <property type="term" value="F:phosphoribosylglycinamide formyltransferase activity"/>
    <property type="evidence" value="ECO:0007669"/>
    <property type="project" value="UniProtKB-UniRule"/>
</dbReference>
<organism evidence="6 7">
    <name type="scientific">PS1 clade bacterium</name>
    <dbReference type="NCBI Taxonomy" id="2175152"/>
    <lineage>
        <taxon>Bacteria</taxon>
        <taxon>Pseudomonadati</taxon>
        <taxon>Pseudomonadota</taxon>
        <taxon>Alphaproteobacteria</taxon>
        <taxon>PS1 clade</taxon>
    </lineage>
</organism>
<feature type="active site" description="Proton donor" evidence="4">
    <location>
        <position position="110"/>
    </location>
</feature>